<dbReference type="AlphaFoldDB" id="A0A7S3NF31"/>
<organism evidence="1">
    <name type="scientific">Aureoumbra lagunensis</name>
    <dbReference type="NCBI Taxonomy" id="44058"/>
    <lineage>
        <taxon>Eukaryota</taxon>
        <taxon>Sar</taxon>
        <taxon>Stramenopiles</taxon>
        <taxon>Ochrophyta</taxon>
        <taxon>Pelagophyceae</taxon>
        <taxon>Pelagomonadales</taxon>
        <taxon>Aureoumbra</taxon>
    </lineage>
</organism>
<dbReference type="SUPFAM" id="SSF48371">
    <property type="entry name" value="ARM repeat"/>
    <property type="match status" value="1"/>
</dbReference>
<sequence length="479" mass="52493">MDSLERTIKNGLNTVQYNQVEACLKVLKNDGKNKKGQKIAKLLAPILDDDDCILSNKIKNTICECLEIVAPEKAAEYLTRKTLKDETATTAAISKRLYDLRENLPKSADRFITQPSFLENAAGKKLLAWLLGQEEREARQIVRAQLATGRRGEKLAKAYGECFFLALKNYQNIIIDELQNWVRAALYSENEYVAQRAAVLFRSAVPDRRDDKRAFVDEASYAALAPLLWRSLRCANGKIRTRAILLLGIAFPVFSDDVDAAIEEQLKMISTMITDDPLPTARAAACRALAQVIHAFGALIPQSQLIHIAKNTLASTAARDISHFSVREAAILAIGEILPQLQNANASILDALAPCVHDVHPKCRAACLKALRAQSKLSGQQLPSRLLGMYRAAQNSKASKKLAASAAKVLLNCENESLAQRVRRALALAKNDLAATRVLYARHVVSIYGAPESAKLAVALVAAATAAYAGTLRKKKKKT</sequence>
<dbReference type="InterPro" id="IPR011989">
    <property type="entry name" value="ARM-like"/>
</dbReference>
<gene>
    <name evidence="1" type="ORF">ALAG00032_LOCUS3997</name>
</gene>
<proteinExistence type="predicted"/>
<dbReference type="GO" id="GO:0000070">
    <property type="term" value="P:mitotic sister chromatid segregation"/>
    <property type="evidence" value="ECO:0007669"/>
    <property type="project" value="TreeGrafter"/>
</dbReference>
<dbReference type="PANTHER" id="PTHR16199">
    <property type="entry name" value="CONDENSIN-2 COMPLEX SUBUNIT G2"/>
    <property type="match status" value="1"/>
</dbReference>
<dbReference type="GO" id="GO:0000796">
    <property type="term" value="C:condensin complex"/>
    <property type="evidence" value="ECO:0007669"/>
    <property type="project" value="TreeGrafter"/>
</dbReference>
<evidence type="ECO:0000313" key="1">
    <source>
        <dbReference type="EMBL" id="CAE0363256.1"/>
    </source>
</evidence>
<dbReference type="Pfam" id="PF12422">
    <property type="entry name" value="Condensin2nSMC"/>
    <property type="match status" value="1"/>
</dbReference>
<dbReference type="GO" id="GO:0005634">
    <property type="term" value="C:nucleus"/>
    <property type="evidence" value="ECO:0007669"/>
    <property type="project" value="InterPro"/>
</dbReference>
<dbReference type="EMBL" id="HBIJ01005691">
    <property type="protein sequence ID" value="CAE0363256.1"/>
    <property type="molecule type" value="Transcribed_RNA"/>
</dbReference>
<dbReference type="InterPro" id="IPR016024">
    <property type="entry name" value="ARM-type_fold"/>
</dbReference>
<protein>
    <recommendedName>
        <fullName evidence="2">Sister chromatid cohesion protein</fullName>
    </recommendedName>
</protein>
<dbReference type="Gene3D" id="1.25.10.10">
    <property type="entry name" value="Leucine-rich Repeat Variant"/>
    <property type="match status" value="1"/>
</dbReference>
<dbReference type="InterPro" id="IPR024741">
    <property type="entry name" value="Condensin2_G2"/>
</dbReference>
<reference evidence="1" key="1">
    <citation type="submission" date="2021-01" db="EMBL/GenBank/DDBJ databases">
        <authorList>
            <person name="Corre E."/>
            <person name="Pelletier E."/>
            <person name="Niang G."/>
            <person name="Scheremetjew M."/>
            <person name="Finn R."/>
            <person name="Kale V."/>
            <person name="Holt S."/>
            <person name="Cochrane G."/>
            <person name="Meng A."/>
            <person name="Brown T."/>
            <person name="Cohen L."/>
        </authorList>
    </citation>
    <scope>NUCLEOTIDE SEQUENCE</scope>
    <source>
        <strain evidence="1">CCMP1510</strain>
    </source>
</reference>
<dbReference type="PANTHER" id="PTHR16199:SF4">
    <property type="entry name" value="CONDENSIN-2 COMPLEX SUBUNIT G2"/>
    <property type="match status" value="1"/>
</dbReference>
<accession>A0A7S3NF31</accession>
<evidence type="ECO:0008006" key="2">
    <source>
        <dbReference type="Google" id="ProtNLM"/>
    </source>
</evidence>
<name>A0A7S3NF31_9STRA</name>